<dbReference type="RefSeq" id="WP_348713555.1">
    <property type="nucleotide sequence ID" value="NZ_CAXIXY010000007.1"/>
</dbReference>
<evidence type="ECO:0000313" key="2">
    <source>
        <dbReference type="EMBL" id="CAL2093177.1"/>
    </source>
</evidence>
<dbReference type="PANTHER" id="PTHR30543">
    <property type="entry name" value="CHROMATE REDUCTASE"/>
    <property type="match status" value="1"/>
</dbReference>
<organism evidence="2 3">
    <name type="scientific">Tenacibaculum platacis</name>
    <dbReference type="NCBI Taxonomy" id="3137852"/>
    <lineage>
        <taxon>Bacteria</taxon>
        <taxon>Pseudomonadati</taxon>
        <taxon>Bacteroidota</taxon>
        <taxon>Flavobacteriia</taxon>
        <taxon>Flavobacteriales</taxon>
        <taxon>Flavobacteriaceae</taxon>
        <taxon>Tenacibaculum</taxon>
    </lineage>
</organism>
<evidence type="ECO:0000313" key="3">
    <source>
        <dbReference type="Proteomes" id="UP001497416"/>
    </source>
</evidence>
<dbReference type="InterPro" id="IPR029039">
    <property type="entry name" value="Flavoprotein-like_sf"/>
</dbReference>
<sequence>MKKIAAFAGSTSTTSINKQLATYAASKLNEASFDVLDLNDFEVPIYSEDTEKNNEYPQGATAFNSELDKYDGFIVSLAEHNGSYAAAFKNLFDWVSRKNREVFRNKQVLLMATSPGGRGGASVLATAELTFPHMGAAGITKFSLPKFYDVFSEGKINDQELDQQLSSAVNEFEKLV</sequence>
<dbReference type="InterPro" id="IPR050712">
    <property type="entry name" value="NAD(P)H-dep_reductase"/>
</dbReference>
<reference evidence="2 3" key="1">
    <citation type="submission" date="2024-05" db="EMBL/GenBank/DDBJ databases">
        <authorList>
            <person name="Duchaud E."/>
        </authorList>
    </citation>
    <scope>NUCLEOTIDE SEQUENCE [LARGE SCALE GENOMIC DNA]</scope>
    <source>
        <strain evidence="2">Ena-SAMPLE-TAB-13-05-2024-13:56:06:370-140302</strain>
    </source>
</reference>
<dbReference type="PANTHER" id="PTHR30543:SF21">
    <property type="entry name" value="NAD(P)H-DEPENDENT FMN REDUCTASE LOT6"/>
    <property type="match status" value="1"/>
</dbReference>
<dbReference type="Proteomes" id="UP001497416">
    <property type="component" value="Unassembled WGS sequence"/>
</dbReference>
<dbReference type="SUPFAM" id="SSF52218">
    <property type="entry name" value="Flavoproteins"/>
    <property type="match status" value="1"/>
</dbReference>
<dbReference type="Gene3D" id="3.40.50.360">
    <property type="match status" value="1"/>
</dbReference>
<evidence type="ECO:0000259" key="1">
    <source>
        <dbReference type="Pfam" id="PF03358"/>
    </source>
</evidence>
<dbReference type="InterPro" id="IPR005025">
    <property type="entry name" value="FMN_Rdtase-like_dom"/>
</dbReference>
<protein>
    <submittedName>
        <fullName evidence="2">Chromate reductase, NAD(P)H dehydrogenase (Quinone)</fullName>
    </submittedName>
</protein>
<dbReference type="EMBL" id="CAXIXY010000007">
    <property type="protein sequence ID" value="CAL2093177.1"/>
    <property type="molecule type" value="Genomic_DNA"/>
</dbReference>
<proteinExistence type="predicted"/>
<keyword evidence="3" id="KW-1185">Reference proteome</keyword>
<name>A0ABM9P587_9FLAO</name>
<feature type="domain" description="NADPH-dependent FMN reductase-like" evidence="1">
    <location>
        <begin position="3"/>
        <end position="141"/>
    </location>
</feature>
<dbReference type="Pfam" id="PF03358">
    <property type="entry name" value="FMN_red"/>
    <property type="match status" value="1"/>
</dbReference>
<accession>A0ABM9P587</accession>
<comment type="caution">
    <text evidence="2">The sequence shown here is derived from an EMBL/GenBank/DDBJ whole genome shotgun (WGS) entry which is preliminary data.</text>
</comment>
<gene>
    <name evidence="2" type="ORF">T190607A01A_50152</name>
</gene>